<gene>
    <name evidence="1" type="ORF">GCM10008957_32350</name>
</gene>
<dbReference type="Proteomes" id="UP000603865">
    <property type="component" value="Unassembled WGS sequence"/>
</dbReference>
<reference evidence="1" key="2">
    <citation type="submission" date="2020-09" db="EMBL/GenBank/DDBJ databases">
        <authorList>
            <person name="Sun Q."/>
            <person name="Ohkuma M."/>
        </authorList>
    </citation>
    <scope>NUCLEOTIDE SEQUENCE</scope>
    <source>
        <strain evidence="1">JCM 31311</strain>
    </source>
</reference>
<evidence type="ECO:0000313" key="1">
    <source>
        <dbReference type="EMBL" id="GGR17261.1"/>
    </source>
</evidence>
<accession>A0A918F7V7</accession>
<keyword evidence="2" id="KW-1185">Reference proteome</keyword>
<organism evidence="1 2">
    <name type="scientific">Deinococcus ruber</name>
    <dbReference type="NCBI Taxonomy" id="1848197"/>
    <lineage>
        <taxon>Bacteria</taxon>
        <taxon>Thermotogati</taxon>
        <taxon>Deinococcota</taxon>
        <taxon>Deinococci</taxon>
        <taxon>Deinococcales</taxon>
        <taxon>Deinococcaceae</taxon>
        <taxon>Deinococcus</taxon>
    </lineage>
</organism>
<protein>
    <submittedName>
        <fullName evidence="1">Uncharacterized protein</fullName>
    </submittedName>
</protein>
<proteinExistence type="predicted"/>
<dbReference type="AlphaFoldDB" id="A0A918F7V7"/>
<sequence>MLSGYDLSRMAAYAALCSMLHLPSPSAPPFLLYEIVPEPDAARFLASRYGTLQNDVFLPAIPLDIRVQAATALGVPEHQATQDAQDALAHEEAKLRNHGRDWVLICVRTTFGCGYGEVRGVDSSDTAAINDAQRQALNLAVDEDQSWAPLGLSGL</sequence>
<comment type="caution">
    <text evidence="1">The sequence shown here is derived from an EMBL/GenBank/DDBJ whole genome shotgun (WGS) entry which is preliminary data.</text>
</comment>
<evidence type="ECO:0000313" key="2">
    <source>
        <dbReference type="Proteomes" id="UP000603865"/>
    </source>
</evidence>
<reference evidence="1" key="1">
    <citation type="journal article" date="2014" name="Int. J. Syst. Evol. Microbiol.">
        <title>Complete genome sequence of Corynebacterium casei LMG S-19264T (=DSM 44701T), isolated from a smear-ripened cheese.</title>
        <authorList>
            <consortium name="US DOE Joint Genome Institute (JGI-PGF)"/>
            <person name="Walter F."/>
            <person name="Albersmeier A."/>
            <person name="Kalinowski J."/>
            <person name="Ruckert C."/>
        </authorList>
    </citation>
    <scope>NUCLEOTIDE SEQUENCE</scope>
    <source>
        <strain evidence="1">JCM 31311</strain>
    </source>
</reference>
<name>A0A918F7V7_9DEIO</name>
<dbReference type="EMBL" id="BMQL01000020">
    <property type="protein sequence ID" value="GGR17261.1"/>
    <property type="molecule type" value="Genomic_DNA"/>
</dbReference>